<name>A0A087D1F0_9BIFI</name>
<comment type="caution">
    <text evidence="1">The sequence shown here is derived from an EMBL/GenBank/DDBJ whole genome shotgun (WGS) entry which is preliminary data.</text>
</comment>
<protein>
    <recommendedName>
        <fullName evidence="3">DUF1819 family protein</fullName>
    </recommendedName>
</protein>
<dbReference type="Proteomes" id="UP000029040">
    <property type="component" value="Unassembled WGS sequence"/>
</dbReference>
<dbReference type="EMBL" id="JGZM01000001">
    <property type="protein sequence ID" value="KFI89350.1"/>
    <property type="molecule type" value="Genomic_DNA"/>
</dbReference>
<evidence type="ECO:0000313" key="1">
    <source>
        <dbReference type="EMBL" id="KFI89350.1"/>
    </source>
</evidence>
<dbReference type="Gene3D" id="1.10.3540.10">
    <property type="entry name" value="uncharacterized protein from magnetospirillum magneticum domain"/>
    <property type="match status" value="1"/>
</dbReference>
<gene>
    <name evidence="1" type="ORF">BSAE_0826</name>
</gene>
<accession>A0A087D1F0</accession>
<reference evidence="1 2" key="1">
    <citation type="submission" date="2014-03" db="EMBL/GenBank/DDBJ databases">
        <title>Genomics of Bifidobacteria.</title>
        <authorList>
            <person name="Ventura M."/>
            <person name="Milani C."/>
            <person name="Lugli G.A."/>
        </authorList>
    </citation>
    <scope>NUCLEOTIDE SEQUENCE [LARGE SCALE GENOMIC DNA]</scope>
    <source>
        <strain evidence="1 2">LMG 14934</strain>
    </source>
</reference>
<evidence type="ECO:0008006" key="3">
    <source>
        <dbReference type="Google" id="ProtNLM"/>
    </source>
</evidence>
<proteinExistence type="predicted"/>
<evidence type="ECO:0000313" key="2">
    <source>
        <dbReference type="Proteomes" id="UP000029040"/>
    </source>
</evidence>
<dbReference type="Pfam" id="PF08849">
    <property type="entry name" value="BrxA"/>
    <property type="match status" value="1"/>
</dbReference>
<dbReference type="InterPro" id="IPR023137">
    <property type="entry name" value="BrxA_sf"/>
</dbReference>
<dbReference type="InterPro" id="IPR014948">
    <property type="entry name" value="BrxA"/>
</dbReference>
<sequence>MASYGCEVVDGGRYRLSFTVGGLLAEQGRTVAGLMVGDTAVAAAVDTLPSADRDDDAFAPAELLESVRRYAVAENVLQIRTHAAGVRIVNEVIKRLSALTMGELHCIADADTLQSDRRALMWVAMCRYYALVGEFAREVLREHFLIGTPTITYGDYEHFMLGKAMWHPEIDDLSTSTSAKLRSNVFKAMAEAGLVNRADDTIIPSLLSREVTGILMRRPESFGFFPMRGQISA</sequence>
<dbReference type="AlphaFoldDB" id="A0A087D1F0"/>
<organism evidence="1 2">
    <name type="scientific">Bifidobacterium pullorum subsp. saeculare DSM 6531 = LMG 14934</name>
    <dbReference type="NCBI Taxonomy" id="1437611"/>
    <lineage>
        <taxon>Bacteria</taxon>
        <taxon>Bacillati</taxon>
        <taxon>Actinomycetota</taxon>
        <taxon>Actinomycetes</taxon>
        <taxon>Bifidobacteriales</taxon>
        <taxon>Bifidobacteriaceae</taxon>
        <taxon>Bifidobacterium</taxon>
    </lineage>
</organism>